<evidence type="ECO:0000256" key="1">
    <source>
        <dbReference type="ARBA" id="ARBA00005662"/>
    </source>
</evidence>
<feature type="domain" description="Capsule synthesis protein CapA" evidence="2">
    <location>
        <begin position="65"/>
        <end position="293"/>
    </location>
</feature>
<dbReference type="RefSeq" id="WP_046159962.1">
    <property type="nucleotide sequence ID" value="NZ_ABXP02000124.1"/>
</dbReference>
<gene>
    <name evidence="3" type="ORF">CDSM653_02442</name>
</gene>
<evidence type="ECO:0000259" key="2">
    <source>
        <dbReference type="SMART" id="SM00854"/>
    </source>
</evidence>
<proteinExistence type="inferred from homology"/>
<dbReference type="SUPFAM" id="SSF56300">
    <property type="entry name" value="Metallo-dependent phosphatases"/>
    <property type="match status" value="1"/>
</dbReference>
<dbReference type="Pfam" id="PF09587">
    <property type="entry name" value="PGA_cap"/>
    <property type="match status" value="1"/>
</dbReference>
<evidence type="ECO:0000313" key="4">
    <source>
        <dbReference type="Proteomes" id="UP000010146"/>
    </source>
</evidence>
<accession>A0A0F5PL56</accession>
<organism evidence="3 4">
    <name type="scientific">Caldanaerobacter subterraneus subsp. pacificus DSM 12653</name>
    <dbReference type="NCBI Taxonomy" id="391606"/>
    <lineage>
        <taxon>Bacteria</taxon>
        <taxon>Bacillati</taxon>
        <taxon>Bacillota</taxon>
        <taxon>Clostridia</taxon>
        <taxon>Thermoanaerobacterales</taxon>
        <taxon>Thermoanaerobacteraceae</taxon>
        <taxon>Caldanaerobacter</taxon>
    </lineage>
</organism>
<dbReference type="AlphaFoldDB" id="A0A0F5PL56"/>
<evidence type="ECO:0000313" key="3">
    <source>
        <dbReference type="EMBL" id="KKC28564.1"/>
    </source>
</evidence>
<dbReference type="SMART" id="SM00854">
    <property type="entry name" value="PGA_cap"/>
    <property type="match status" value="1"/>
</dbReference>
<reference evidence="3 4" key="1">
    <citation type="submission" date="2008-07" db="EMBL/GenBank/DDBJ databases">
        <authorList>
            <person name="Gonzalez J."/>
            <person name="Sokolova T."/>
            <person name="Ferriera S."/>
            <person name="Johnson J."/>
            <person name="Kravitz S."/>
            <person name="Beeson K."/>
            <person name="Sutton G."/>
            <person name="Rogers Y.-H."/>
            <person name="Friedman R."/>
            <person name="Frazier M."/>
            <person name="Venter J.C."/>
        </authorList>
    </citation>
    <scope>NUCLEOTIDE SEQUENCE [LARGE SCALE GENOMIC DNA]</scope>
    <source>
        <strain evidence="3 4">DSM 12653</strain>
    </source>
</reference>
<sequence>MGKRIFIKALLFFFAVVFVMVFFENSVDNSAMRKVTVEKEESLLPVKEGQDTKDAEKVLDYTEIVVNAVGDCTLGSDEKYSKYGTFDEELKKQNYDYSYFFRNVKDTFKKGDLTIANLEGPLTTSTKRAEKEYAFKGHPSYAKILKEGGVDAVNLANNHSFDYGKEGFYETVNALKKEGIGYFGYGYRYITEVKGVKIGVLGYTGYDDTEWTKQEIKKDIEKLRPEVNILIVSFHWGEESKYYPNKIQRNLGHFAIDEGADLVIGHHPHVLQGIEKYKARYIAYSLGNFVFGGNRNPKDKDSMIFQQIFFVDKEGKVAETKANILPVSISSQKDRNDYRPRLLEGEEREKVLEKIDKLSRRDKITLE</sequence>
<comment type="caution">
    <text evidence="3">The sequence shown here is derived from an EMBL/GenBank/DDBJ whole genome shotgun (WGS) entry which is preliminary data.</text>
</comment>
<dbReference type="InterPro" id="IPR019079">
    <property type="entry name" value="Capsule_synth_CapA"/>
</dbReference>
<name>A0A0F5PL56_9THEO</name>
<dbReference type="EMBL" id="ABXP02000124">
    <property type="protein sequence ID" value="KKC28564.1"/>
    <property type="molecule type" value="Genomic_DNA"/>
</dbReference>
<dbReference type="InterPro" id="IPR029052">
    <property type="entry name" value="Metallo-depent_PP-like"/>
</dbReference>
<protein>
    <submittedName>
        <fullName evidence="3">Putative enzyme of poly-gamma-glutamate biosynthesis (Capsule formation)</fullName>
    </submittedName>
</protein>
<dbReference type="PANTHER" id="PTHR33393">
    <property type="entry name" value="POLYGLUTAMINE SYNTHESIS ACCESSORY PROTEIN RV0574C-RELATED"/>
    <property type="match status" value="1"/>
</dbReference>
<dbReference type="CDD" id="cd07381">
    <property type="entry name" value="MPP_CapA"/>
    <property type="match status" value="1"/>
</dbReference>
<dbReference type="PANTHER" id="PTHR33393:SF11">
    <property type="entry name" value="POLYGLUTAMINE SYNTHESIS ACCESSORY PROTEIN RV0574C-RELATED"/>
    <property type="match status" value="1"/>
</dbReference>
<dbReference type="Proteomes" id="UP000010146">
    <property type="component" value="Unassembled WGS sequence"/>
</dbReference>
<dbReference type="Gene3D" id="3.60.21.10">
    <property type="match status" value="1"/>
</dbReference>
<dbReference type="InterPro" id="IPR052169">
    <property type="entry name" value="CW_Biosynth-Accessory"/>
</dbReference>
<reference evidence="3 4" key="2">
    <citation type="journal article" date="2015" name="BMC Genomics">
        <title>Analysis of three genomes within the thermophilic bacterial species Caldanaerobacter subterraneus with a focus on carbon monoxide dehydrogenase evolution and hydrolase diversity.</title>
        <authorList>
            <person name="Sant'Anna F.H."/>
            <person name="Lebedinsky A.V."/>
            <person name="Sokolova T.G."/>
            <person name="Robb F.T."/>
            <person name="Gonzalez J.M."/>
        </authorList>
    </citation>
    <scope>NUCLEOTIDE SEQUENCE [LARGE SCALE GENOMIC DNA]</scope>
    <source>
        <strain evidence="3 4">DSM 12653</strain>
    </source>
</reference>
<reference evidence="4" key="3">
    <citation type="submission" date="2015-02" db="EMBL/GenBank/DDBJ databases">
        <title>Genome analysis of three genomes within the thermophilic hydrogenogenic bacterial species Caldanaerobacter subterraneus.</title>
        <authorList>
            <person name="Sant'Anna F.H."/>
            <person name="Lebedinsky A."/>
            <person name="Sokolova T."/>
            <person name="Robb F.T."/>
            <person name="Gonzalez J.M."/>
        </authorList>
    </citation>
    <scope>NUCLEOTIDE SEQUENCE [LARGE SCALE GENOMIC DNA]</scope>
    <source>
        <strain evidence="4">DSM 12653</strain>
    </source>
</reference>
<comment type="similarity">
    <text evidence="1">Belongs to the CapA family.</text>
</comment>